<feature type="chain" id="PRO_5046127364" evidence="1">
    <location>
        <begin position="20"/>
        <end position="312"/>
    </location>
</feature>
<dbReference type="EMBL" id="JBIPKE010000020">
    <property type="protein sequence ID" value="MFH6985805.1"/>
    <property type="molecule type" value="Genomic_DNA"/>
</dbReference>
<evidence type="ECO:0000313" key="2">
    <source>
        <dbReference type="EMBL" id="MFH6985805.1"/>
    </source>
</evidence>
<sequence>MKKIRITILLLVSCSVAWSQTNTFPSSGNVGIGTTSPNYHLHAVGSDRARFEQTEGVIDIVAYGSSGNDFDNTAGLFASNRSALLMTGLSGSGDIKFITRPSGYVERMTIKSNGKIGIGTSSPNYHFHAVGSDRARFEQTEGIIDIVAYGASGNDFDNTAGLFASNKTALIMTGLSGSGDIKFITKPSGYSERMIIKSNGNIGIGTSSPESKLAVNGQIRATEVKVLADISVPDYVFEPNYELRTLKETKEYIAENKHLPEIPSATEIGENGIDLGDMNMRLLKKIEELTLYQIQLMEEMEAMKKELQELKK</sequence>
<keyword evidence="3" id="KW-1185">Reference proteome</keyword>
<dbReference type="Proteomes" id="UP001610063">
    <property type="component" value="Unassembled WGS sequence"/>
</dbReference>
<gene>
    <name evidence="2" type="ORF">ACHKAR_20290</name>
</gene>
<organism evidence="2 3">
    <name type="scientific">Marinoscillum luteum</name>
    <dbReference type="NCBI Taxonomy" id="861051"/>
    <lineage>
        <taxon>Bacteria</taxon>
        <taxon>Pseudomonadati</taxon>
        <taxon>Bacteroidota</taxon>
        <taxon>Cytophagia</taxon>
        <taxon>Cytophagales</taxon>
        <taxon>Reichenbachiellaceae</taxon>
        <taxon>Marinoscillum</taxon>
    </lineage>
</organism>
<comment type="caution">
    <text evidence="2">The sequence shown here is derived from an EMBL/GenBank/DDBJ whole genome shotgun (WGS) entry which is preliminary data.</text>
</comment>
<protein>
    <submittedName>
        <fullName evidence="2">Uncharacterized protein</fullName>
    </submittedName>
</protein>
<proteinExistence type="predicted"/>
<keyword evidence="1" id="KW-0732">Signal</keyword>
<dbReference type="RefSeq" id="WP_395419223.1">
    <property type="nucleotide sequence ID" value="NZ_JBIPKE010000020.1"/>
</dbReference>
<accession>A0ABW7NFD3</accession>
<name>A0ABW7NFD3_9BACT</name>
<reference evidence="2 3" key="1">
    <citation type="journal article" date="2013" name="Int. J. Syst. Evol. Microbiol.">
        <title>Marinoscillum luteum sp. nov., isolated from marine sediment.</title>
        <authorList>
            <person name="Cha I.T."/>
            <person name="Park S.J."/>
            <person name="Kim S.J."/>
            <person name="Kim J.G."/>
            <person name="Jung M.Y."/>
            <person name="Shin K.S."/>
            <person name="Kwon K.K."/>
            <person name="Yang S.H."/>
            <person name="Seo Y.S."/>
            <person name="Rhee S.K."/>
        </authorList>
    </citation>
    <scope>NUCLEOTIDE SEQUENCE [LARGE SCALE GENOMIC DNA]</scope>
    <source>
        <strain evidence="2 3">KCTC 23939</strain>
    </source>
</reference>
<evidence type="ECO:0000256" key="1">
    <source>
        <dbReference type="SAM" id="SignalP"/>
    </source>
</evidence>
<evidence type="ECO:0000313" key="3">
    <source>
        <dbReference type="Proteomes" id="UP001610063"/>
    </source>
</evidence>
<feature type="signal peptide" evidence="1">
    <location>
        <begin position="1"/>
        <end position="19"/>
    </location>
</feature>